<proteinExistence type="predicted"/>
<dbReference type="Proteomes" id="UP000217790">
    <property type="component" value="Unassembled WGS sequence"/>
</dbReference>
<feature type="transmembrane region" description="Helical" evidence="1">
    <location>
        <begin position="93"/>
        <end position="117"/>
    </location>
</feature>
<evidence type="ECO:0000313" key="2">
    <source>
        <dbReference type="EMBL" id="PBK91917.1"/>
    </source>
</evidence>
<keyword evidence="1" id="KW-0472">Membrane</keyword>
<accession>A0A2H3DS37</accession>
<dbReference type="OMA" id="WIFRYAV"/>
<keyword evidence="1" id="KW-0812">Transmembrane</keyword>
<dbReference type="AlphaFoldDB" id="A0A2H3DS37"/>
<dbReference type="PANTHER" id="PTHR40465">
    <property type="entry name" value="CHROMOSOME 1, WHOLE GENOME SHOTGUN SEQUENCE"/>
    <property type="match status" value="1"/>
</dbReference>
<organism evidence="2 3">
    <name type="scientific">Armillaria gallica</name>
    <name type="common">Bulbous honey fungus</name>
    <name type="synonym">Armillaria bulbosa</name>
    <dbReference type="NCBI Taxonomy" id="47427"/>
    <lineage>
        <taxon>Eukaryota</taxon>
        <taxon>Fungi</taxon>
        <taxon>Dikarya</taxon>
        <taxon>Basidiomycota</taxon>
        <taxon>Agaricomycotina</taxon>
        <taxon>Agaricomycetes</taxon>
        <taxon>Agaricomycetidae</taxon>
        <taxon>Agaricales</taxon>
        <taxon>Marasmiineae</taxon>
        <taxon>Physalacriaceae</taxon>
        <taxon>Armillaria</taxon>
    </lineage>
</organism>
<evidence type="ECO:0000256" key="1">
    <source>
        <dbReference type="SAM" id="Phobius"/>
    </source>
</evidence>
<reference evidence="3" key="1">
    <citation type="journal article" date="2017" name="Nat. Ecol. Evol.">
        <title>Genome expansion and lineage-specific genetic innovations in the forest pathogenic fungi Armillaria.</title>
        <authorList>
            <person name="Sipos G."/>
            <person name="Prasanna A.N."/>
            <person name="Walter M.C."/>
            <person name="O'Connor E."/>
            <person name="Balint B."/>
            <person name="Krizsan K."/>
            <person name="Kiss B."/>
            <person name="Hess J."/>
            <person name="Varga T."/>
            <person name="Slot J."/>
            <person name="Riley R."/>
            <person name="Boka B."/>
            <person name="Rigling D."/>
            <person name="Barry K."/>
            <person name="Lee J."/>
            <person name="Mihaltcheva S."/>
            <person name="LaButti K."/>
            <person name="Lipzen A."/>
            <person name="Waldron R."/>
            <person name="Moloney N.M."/>
            <person name="Sperisen C."/>
            <person name="Kredics L."/>
            <person name="Vagvoelgyi C."/>
            <person name="Patrignani A."/>
            <person name="Fitzpatrick D."/>
            <person name="Nagy I."/>
            <person name="Doyle S."/>
            <person name="Anderson J.B."/>
            <person name="Grigoriev I.V."/>
            <person name="Gueldener U."/>
            <person name="Muensterkoetter M."/>
            <person name="Nagy L.G."/>
        </authorList>
    </citation>
    <scope>NUCLEOTIDE SEQUENCE [LARGE SCALE GENOMIC DNA]</scope>
    <source>
        <strain evidence="3">Ar21-2</strain>
    </source>
</reference>
<feature type="transmembrane region" description="Helical" evidence="1">
    <location>
        <begin position="56"/>
        <end position="81"/>
    </location>
</feature>
<keyword evidence="1" id="KW-1133">Transmembrane helix</keyword>
<dbReference type="EMBL" id="KZ293660">
    <property type="protein sequence ID" value="PBK91917.1"/>
    <property type="molecule type" value="Genomic_DNA"/>
</dbReference>
<protein>
    <submittedName>
        <fullName evidence="2">Uncharacterized protein</fullName>
    </submittedName>
</protein>
<feature type="transmembrane region" description="Helical" evidence="1">
    <location>
        <begin position="156"/>
        <end position="177"/>
    </location>
</feature>
<dbReference type="OrthoDB" id="2535105at2759"/>
<feature type="transmembrane region" description="Helical" evidence="1">
    <location>
        <begin position="129"/>
        <end position="150"/>
    </location>
</feature>
<gene>
    <name evidence="2" type="ORF">ARMGADRAFT_1063868</name>
</gene>
<feature type="transmembrane region" description="Helical" evidence="1">
    <location>
        <begin position="20"/>
        <end position="44"/>
    </location>
</feature>
<sequence>MPPLTPILIANHFPLELTLGAVYFGATIAAVFYGITILQTVIYYKQYPNDPWIFRYAVAVLWILDTLSVVFSTHALYFYMVESFGNYSALLNIIWSFPLQLLVNMLTIVGVQALYAVRIWKLGRKFNKVIPWSIVRALLLLFTILVQLSSETTRSFLLSPLPLAPEFVSINFIYTALTCR</sequence>
<dbReference type="InParanoid" id="A0A2H3DS37"/>
<dbReference type="PANTHER" id="PTHR40465:SF1">
    <property type="entry name" value="DUF6534 DOMAIN-CONTAINING PROTEIN"/>
    <property type="match status" value="1"/>
</dbReference>
<name>A0A2H3DS37_ARMGA</name>
<evidence type="ECO:0000313" key="3">
    <source>
        <dbReference type="Proteomes" id="UP000217790"/>
    </source>
</evidence>
<keyword evidence="3" id="KW-1185">Reference proteome</keyword>
<dbReference type="STRING" id="47427.A0A2H3DS37"/>